<accession>A0AA96V7L4</accession>
<dbReference type="InterPro" id="IPR003749">
    <property type="entry name" value="ThiS/MoaD-like"/>
</dbReference>
<organism evidence="1 2">
    <name type="scientific">Methanolapillus ohkumae</name>
    <dbReference type="NCBI Taxonomy" id="3028298"/>
    <lineage>
        <taxon>Archaea</taxon>
        <taxon>Methanobacteriati</taxon>
        <taxon>Methanobacteriota</taxon>
        <taxon>Stenosarchaea group</taxon>
        <taxon>Methanomicrobia</taxon>
        <taxon>Methanosarcinales</taxon>
        <taxon>Methanosarcinaceae</taxon>
        <taxon>Methanolapillus</taxon>
    </lineage>
</organism>
<dbReference type="InterPro" id="IPR012675">
    <property type="entry name" value="Beta-grasp_dom_sf"/>
</dbReference>
<proteinExistence type="predicted"/>
<dbReference type="Proteomes" id="UP001304970">
    <property type="component" value="Chromosome"/>
</dbReference>
<gene>
    <name evidence="1" type="ORF">MsAm2_04760</name>
</gene>
<name>A0AA96V7L4_9EURY</name>
<keyword evidence="2" id="KW-1185">Reference proteome</keyword>
<protein>
    <recommendedName>
        <fullName evidence="3">MoaD/ThiS family protein</fullName>
    </recommendedName>
</protein>
<dbReference type="SUPFAM" id="SSF54285">
    <property type="entry name" value="MoaD/ThiS"/>
    <property type="match status" value="1"/>
</dbReference>
<evidence type="ECO:0000313" key="1">
    <source>
        <dbReference type="EMBL" id="WNY26703.1"/>
    </source>
</evidence>
<reference evidence="1 2" key="1">
    <citation type="submission" date="2023-07" db="EMBL/GenBank/DDBJ databases">
        <title>Closed genome sequence of Methanosarcinaceae archaeon Am2.</title>
        <authorList>
            <person name="Poehlein A."/>
            <person name="Protasov E."/>
            <person name="Platt K."/>
            <person name="Reeh H."/>
            <person name="Daniel R."/>
            <person name="Brune A."/>
        </authorList>
    </citation>
    <scope>NUCLEOTIDE SEQUENCE [LARGE SCALE GENOMIC DNA]</scope>
    <source>
        <strain evidence="1 2">Am2</strain>
    </source>
</reference>
<dbReference type="CDD" id="cd17040">
    <property type="entry name" value="Ubl_MoaD_like"/>
    <property type="match status" value="1"/>
</dbReference>
<sequence length="98" mass="10944">MDSKKMIKITIFAYGRLKEYFPEKTDLAVSENSSLKDILITFSRSSEDGGSLIFDCSGHLRRNLIVQLNQKRVLNSSIHSVLPKDGDEIIIYPPVSGG</sequence>
<dbReference type="Gene3D" id="3.10.20.30">
    <property type="match status" value="1"/>
</dbReference>
<dbReference type="Pfam" id="PF02597">
    <property type="entry name" value="ThiS"/>
    <property type="match status" value="1"/>
</dbReference>
<dbReference type="AlphaFoldDB" id="A0AA96V7L4"/>
<evidence type="ECO:0000313" key="2">
    <source>
        <dbReference type="Proteomes" id="UP001304970"/>
    </source>
</evidence>
<dbReference type="EMBL" id="CP131061">
    <property type="protein sequence ID" value="WNY26703.1"/>
    <property type="molecule type" value="Genomic_DNA"/>
</dbReference>
<evidence type="ECO:0008006" key="3">
    <source>
        <dbReference type="Google" id="ProtNLM"/>
    </source>
</evidence>
<dbReference type="InterPro" id="IPR016155">
    <property type="entry name" value="Mopterin_synth/thiamin_S_b"/>
</dbReference>